<keyword evidence="4" id="KW-1133">Transmembrane helix</keyword>
<protein>
    <submittedName>
        <fullName evidence="7">G1387 protein</fullName>
    </submittedName>
</protein>
<gene>
    <name evidence="7" type="primary">g1387</name>
    <name evidence="7" type="ORF">VP750_LOCUS1195</name>
</gene>
<evidence type="ECO:0000256" key="4">
    <source>
        <dbReference type="SAM" id="Phobius"/>
    </source>
</evidence>
<feature type="transmembrane region" description="Helical" evidence="4">
    <location>
        <begin position="391"/>
        <end position="419"/>
    </location>
</feature>
<feature type="transmembrane region" description="Helical" evidence="4">
    <location>
        <begin position="431"/>
        <end position="448"/>
    </location>
</feature>
<keyword evidence="4" id="KW-0472">Membrane</keyword>
<dbReference type="SUPFAM" id="SSF53187">
    <property type="entry name" value="Zn-dependent exopeptidases"/>
    <property type="match status" value="1"/>
</dbReference>
<evidence type="ECO:0000256" key="3">
    <source>
        <dbReference type="ARBA" id="ARBA00022824"/>
    </source>
</evidence>
<evidence type="ECO:0000313" key="7">
    <source>
        <dbReference type="EMBL" id="CAL5219536.1"/>
    </source>
</evidence>
<comment type="subcellular location">
    <subcellularLocation>
        <location evidence="2">Endoplasmic reticulum</location>
    </subcellularLocation>
</comment>
<feature type="domain" description="Peptidase M28" evidence="6">
    <location>
        <begin position="119"/>
        <end position="316"/>
    </location>
</feature>
<evidence type="ECO:0000256" key="5">
    <source>
        <dbReference type="SAM" id="SignalP"/>
    </source>
</evidence>
<dbReference type="Gene3D" id="3.40.630.10">
    <property type="entry name" value="Zn peptidases"/>
    <property type="match status" value="1"/>
</dbReference>
<evidence type="ECO:0000313" key="8">
    <source>
        <dbReference type="Proteomes" id="UP001497392"/>
    </source>
</evidence>
<feature type="signal peptide" evidence="5">
    <location>
        <begin position="1"/>
        <end position="20"/>
    </location>
</feature>
<comment type="cofactor">
    <cofactor evidence="1">
        <name>Zn(2+)</name>
        <dbReference type="ChEBI" id="CHEBI:29105"/>
    </cofactor>
</comment>
<dbReference type="EMBL" id="CAXHTA020000002">
    <property type="protein sequence ID" value="CAL5219536.1"/>
    <property type="molecule type" value="Genomic_DNA"/>
</dbReference>
<dbReference type="PANTHER" id="PTHR12147">
    <property type="entry name" value="METALLOPEPTIDASE M28 FAMILY MEMBER"/>
    <property type="match status" value="1"/>
</dbReference>
<keyword evidence="5" id="KW-0732">Signal</keyword>
<dbReference type="Pfam" id="PF04389">
    <property type="entry name" value="Peptidase_M28"/>
    <property type="match status" value="1"/>
</dbReference>
<proteinExistence type="predicted"/>
<reference evidence="7 8" key="1">
    <citation type="submission" date="2024-06" db="EMBL/GenBank/DDBJ databases">
        <authorList>
            <person name="Kraege A."/>
            <person name="Thomma B."/>
        </authorList>
    </citation>
    <scope>NUCLEOTIDE SEQUENCE [LARGE SCALE GENOMIC DNA]</scope>
</reference>
<dbReference type="PANTHER" id="PTHR12147:SF22">
    <property type="entry name" value="ENDOPLASMIC RETICULUM METALLOPEPTIDASE 1"/>
    <property type="match status" value="1"/>
</dbReference>
<feature type="transmembrane region" description="Helical" evidence="4">
    <location>
        <begin position="460"/>
        <end position="480"/>
    </location>
</feature>
<keyword evidence="3" id="KW-0256">Endoplasmic reticulum</keyword>
<feature type="transmembrane region" description="Helical" evidence="4">
    <location>
        <begin position="580"/>
        <end position="599"/>
    </location>
</feature>
<feature type="chain" id="PRO_5047437281" evidence="5">
    <location>
        <begin position="21"/>
        <end position="824"/>
    </location>
</feature>
<dbReference type="InterPro" id="IPR007484">
    <property type="entry name" value="Peptidase_M28"/>
</dbReference>
<evidence type="ECO:0000256" key="1">
    <source>
        <dbReference type="ARBA" id="ARBA00001947"/>
    </source>
</evidence>
<dbReference type="InterPro" id="IPR045175">
    <property type="entry name" value="M28_fam"/>
</dbReference>
<evidence type="ECO:0000259" key="6">
    <source>
        <dbReference type="Pfam" id="PF04389"/>
    </source>
</evidence>
<organism evidence="7 8">
    <name type="scientific">Coccomyxa viridis</name>
    <dbReference type="NCBI Taxonomy" id="1274662"/>
    <lineage>
        <taxon>Eukaryota</taxon>
        <taxon>Viridiplantae</taxon>
        <taxon>Chlorophyta</taxon>
        <taxon>core chlorophytes</taxon>
        <taxon>Trebouxiophyceae</taxon>
        <taxon>Trebouxiophyceae incertae sedis</taxon>
        <taxon>Coccomyxaceae</taxon>
        <taxon>Coccomyxa</taxon>
    </lineage>
</organism>
<feature type="transmembrane region" description="Helical" evidence="4">
    <location>
        <begin position="552"/>
        <end position="573"/>
    </location>
</feature>
<keyword evidence="8" id="KW-1185">Reference proteome</keyword>
<name>A0ABP1FJH9_9CHLO</name>
<sequence length="824" mass="87361">MASVLPGLLVFAGLLVFCQWQNWQTAVPKPSDCNTSTFSEGRAMQTVKRLADDLPHRQLGAEHYGAASRFLAAEAQALQWLAASRGDLKVEVVVEQASGAVDLEFLHAGFTNAYINVTNVVLVITPSAAEADTPAVLVNAHFDSTLGSPGASDCAGCVGVALEAARVLVQDPSRQLRAPLVVLLNGGEEAFLLGAHAFTSGSQYKALPGAVINLESTGPGGPDLVFQHQGAWAMQVYARAATRPRGTIIAQDFFETGVLPADTDFRLLSSKYGMGSLPGLDMASLLDSGAYHMQQDVPERIRPGTLQAMGDNVVELILEFSDALSRGEHNSSEEVKMVFWDFLGLVMVTYPMWLARILHRTPLAIAVSLPLILSSVGGQSRAKGGIPMGQVLWAAGITAFSFVTATTVPAAVAAAVVFATGQPMMWAGRPLVAYALYMPAAVAGVLLPHMVAGRMRPQHFLWGFALFSGALAELLSWGGLGLAYTLALWAMCALGLAACCAAGNGEVALHWVVLSAAPAILAVAPASMLLSLHLLQKSATSGTLLAQYGSDIVAAVVMGLVVMGCCGYTLHMLAMSCRGYLKGVIIGLLLFSACLGAGLSQTTRPYTLQNPKKVYLHHTHHLVEGTGGLGVNHSTWDVVAIDSGSVRQALPKALATRHELSFRAAEHINLYPVNNFMQGVTLLAAEGPSQQGFPKLTLLSQECTGSEGQGAACSRRRLHMQLVMPAPAFYGAMNVSGDLRAWSFTDFTWPDQAEEASRMVRFAGSEGSELWSFWVDIKEGGRLEMEVAAAKVAAATSSAAEVAAAFPEWCSVAASEVFQFSWQL</sequence>
<comment type="caution">
    <text evidence="7">The sequence shown here is derived from an EMBL/GenBank/DDBJ whole genome shotgun (WGS) entry which is preliminary data.</text>
</comment>
<dbReference type="Proteomes" id="UP001497392">
    <property type="component" value="Unassembled WGS sequence"/>
</dbReference>
<feature type="transmembrane region" description="Helical" evidence="4">
    <location>
        <begin position="511"/>
        <end position="532"/>
    </location>
</feature>
<evidence type="ECO:0000256" key="2">
    <source>
        <dbReference type="ARBA" id="ARBA00004240"/>
    </source>
</evidence>
<accession>A0ABP1FJH9</accession>
<keyword evidence="4" id="KW-0812">Transmembrane</keyword>
<feature type="transmembrane region" description="Helical" evidence="4">
    <location>
        <begin position="486"/>
        <end position="504"/>
    </location>
</feature>